<proteinExistence type="predicted"/>
<dbReference type="GO" id="GO:0005737">
    <property type="term" value="C:cytoplasm"/>
    <property type="evidence" value="ECO:0007669"/>
    <property type="project" value="TreeGrafter"/>
</dbReference>
<feature type="compositionally biased region" description="Basic and acidic residues" evidence="1">
    <location>
        <begin position="137"/>
        <end position="147"/>
    </location>
</feature>
<organism evidence="4 5">
    <name type="scientific">Pristionchus fissidentatus</name>
    <dbReference type="NCBI Taxonomy" id="1538716"/>
    <lineage>
        <taxon>Eukaryota</taxon>
        <taxon>Metazoa</taxon>
        <taxon>Ecdysozoa</taxon>
        <taxon>Nematoda</taxon>
        <taxon>Chromadorea</taxon>
        <taxon>Rhabditida</taxon>
        <taxon>Rhabditina</taxon>
        <taxon>Diplogasteromorpha</taxon>
        <taxon>Diplogasteroidea</taxon>
        <taxon>Neodiplogasteridae</taxon>
        <taxon>Pristionchus</taxon>
    </lineage>
</organism>
<reference evidence="4" key="1">
    <citation type="submission" date="2023-10" db="EMBL/GenBank/DDBJ databases">
        <title>Genome assembly of Pristionchus species.</title>
        <authorList>
            <person name="Yoshida K."/>
            <person name="Sommer R.J."/>
        </authorList>
    </citation>
    <scope>NUCLEOTIDE SEQUENCE</scope>
    <source>
        <strain evidence="4">RS5133</strain>
    </source>
</reference>
<gene>
    <name evidence="4" type="ORF">PFISCL1PPCAC_11425</name>
</gene>
<dbReference type="EMBL" id="BTSY01000003">
    <property type="protein sequence ID" value="GMT20128.1"/>
    <property type="molecule type" value="Genomic_DNA"/>
</dbReference>
<evidence type="ECO:0000313" key="4">
    <source>
        <dbReference type="EMBL" id="GMT20128.1"/>
    </source>
</evidence>
<dbReference type="GO" id="GO:0005634">
    <property type="term" value="C:nucleus"/>
    <property type="evidence" value="ECO:0007669"/>
    <property type="project" value="TreeGrafter"/>
</dbReference>
<dbReference type="SUPFAM" id="SSF81321">
    <property type="entry name" value="Family A G protein-coupled receptor-like"/>
    <property type="match status" value="1"/>
</dbReference>
<dbReference type="InterPro" id="IPR052304">
    <property type="entry name" value="PTTG1IP"/>
</dbReference>
<dbReference type="PANTHER" id="PTHR15191:SF3">
    <property type="entry name" value="PITUITARY TUMOR-TRANSFORMING GENE PROTEIN-BINDING FACTOR"/>
    <property type="match status" value="1"/>
</dbReference>
<feature type="signal peptide" evidence="3">
    <location>
        <begin position="1"/>
        <end position="18"/>
    </location>
</feature>
<evidence type="ECO:0008006" key="6">
    <source>
        <dbReference type="Google" id="ProtNLM"/>
    </source>
</evidence>
<evidence type="ECO:0000256" key="2">
    <source>
        <dbReference type="SAM" id="Phobius"/>
    </source>
</evidence>
<keyword evidence="2" id="KW-0472">Membrane</keyword>
<keyword evidence="3" id="KW-0732">Signal</keyword>
<feature type="transmembrane region" description="Helical" evidence="2">
    <location>
        <begin position="99"/>
        <end position="126"/>
    </location>
</feature>
<keyword evidence="2" id="KW-1133">Transmembrane helix</keyword>
<dbReference type="Proteomes" id="UP001432322">
    <property type="component" value="Unassembled WGS sequence"/>
</dbReference>
<dbReference type="PANTHER" id="PTHR15191">
    <property type="entry name" value="PROTEIN CBG20567"/>
    <property type="match status" value="1"/>
</dbReference>
<keyword evidence="2" id="KW-0812">Transmembrane</keyword>
<feature type="non-terminal residue" evidence="4">
    <location>
        <position position="1"/>
    </location>
</feature>
<name>A0AAV5VP54_9BILA</name>
<protein>
    <recommendedName>
        <fullName evidence="6">PSI domain-containing protein</fullName>
    </recommendedName>
</protein>
<feature type="chain" id="PRO_5044000269" description="PSI domain-containing protein" evidence="3">
    <location>
        <begin position="19"/>
        <end position="182"/>
    </location>
</feature>
<keyword evidence="5" id="KW-1185">Reference proteome</keyword>
<feature type="compositionally biased region" description="Basic and acidic residues" evidence="1">
    <location>
        <begin position="156"/>
        <end position="166"/>
    </location>
</feature>
<evidence type="ECO:0000256" key="3">
    <source>
        <dbReference type="SAM" id="SignalP"/>
    </source>
</evidence>
<dbReference type="GO" id="GO:0006606">
    <property type="term" value="P:protein import into nucleus"/>
    <property type="evidence" value="ECO:0007669"/>
    <property type="project" value="TreeGrafter"/>
</dbReference>
<dbReference type="AlphaFoldDB" id="A0AAV5VP54"/>
<accession>A0AAV5VP54</accession>
<sequence>SFQMILLLLLSVVSISSQQELSTNLTQQLYRPDGSVAVVSSVSCSIKKDERRDCETCVAKGTGCFWCGDNDSCLPYEWYFPGCGLPHVQYSSCWVNWSAVAIVVAILAGILLVLIFVCVCCCCCKLRAARQRRNQKAGERREAKMEASRTAMEMMQTERRAKREKEMEEYRMKYGIPKKTIE</sequence>
<comment type="caution">
    <text evidence="4">The sequence shown here is derived from an EMBL/GenBank/DDBJ whole genome shotgun (WGS) entry which is preliminary data.</text>
</comment>
<feature type="region of interest" description="Disordered" evidence="1">
    <location>
        <begin position="137"/>
        <end position="166"/>
    </location>
</feature>
<evidence type="ECO:0000313" key="5">
    <source>
        <dbReference type="Proteomes" id="UP001432322"/>
    </source>
</evidence>
<evidence type="ECO:0000256" key="1">
    <source>
        <dbReference type="SAM" id="MobiDB-lite"/>
    </source>
</evidence>